<evidence type="ECO:0000313" key="1">
    <source>
        <dbReference type="EMBL" id="SUZ98926.1"/>
    </source>
</evidence>
<dbReference type="EMBL" id="UINC01002651">
    <property type="protein sequence ID" value="SUZ98926.1"/>
    <property type="molecule type" value="Genomic_DNA"/>
</dbReference>
<reference evidence="1" key="1">
    <citation type="submission" date="2018-05" db="EMBL/GenBank/DDBJ databases">
        <authorList>
            <person name="Lanie J.A."/>
            <person name="Ng W.-L."/>
            <person name="Kazmierczak K.M."/>
            <person name="Andrzejewski T.M."/>
            <person name="Davidsen T.M."/>
            <person name="Wayne K.J."/>
            <person name="Tettelin H."/>
            <person name="Glass J.I."/>
            <person name="Rusch D."/>
            <person name="Podicherti R."/>
            <person name="Tsui H.-C.T."/>
            <person name="Winkler M.E."/>
        </authorList>
    </citation>
    <scope>NUCLEOTIDE SEQUENCE</scope>
</reference>
<accession>A0A381S4A9</accession>
<protein>
    <submittedName>
        <fullName evidence="1">Uncharacterized protein</fullName>
    </submittedName>
</protein>
<sequence>DTGREVLLRYDDQVMKTIDLLPQAANLLTLSTRAEAR</sequence>
<gene>
    <name evidence="1" type="ORF">METZ01_LOCUS51780</name>
</gene>
<name>A0A381S4A9_9ZZZZ</name>
<proteinExistence type="predicted"/>
<feature type="non-terminal residue" evidence="1">
    <location>
        <position position="1"/>
    </location>
</feature>
<organism evidence="1">
    <name type="scientific">marine metagenome</name>
    <dbReference type="NCBI Taxonomy" id="408172"/>
    <lineage>
        <taxon>unclassified sequences</taxon>
        <taxon>metagenomes</taxon>
        <taxon>ecological metagenomes</taxon>
    </lineage>
</organism>
<dbReference type="AlphaFoldDB" id="A0A381S4A9"/>